<sequence length="878" mass="89705">MRAQPDYTEPQQASPQITTTATTATTAPEPIALLPSLPDGVLARIVQATDPDARRQLRLVSRALRPLVDASTPSLTLSSYSLPCLAARGRLPEFAPQLRNLLLELQDTTAPAAFLARLPRLGLSQLPRLASVSLALAHDHLLPPAALADLAAALPPSTTRLTLTHMLGSPTPRQQPPPPPPQQRQLGQGGGGRAAAAAAGGSSHLDLSALRHLLLLCPQVREIRLEGGCWVRSAADMRALAGLAAGPAVVAAAAADDAAASGGGVVISSIRGLYLDAAVGHLDLAGTLAALSGLAALEVQLDATAVRQAPPVAAAGDDAAAGGGGGGMGGLLAEVAAAALNQAHIDLVSEQLLRGLAAPALAGLTRLVVREFQGSATALLGALEGLPLLAHLGLSGLDDAPYIKDTHLELLARLPSLTHLAVDRLDISSPSLAQPYQHQYHDQSQQQQQQQQQCPGSVSEASGSFFPGLRGDAGGGGGGILPGLTGLEVNLVVHSVPRLPHVFPSVRQLTLRWLWEQAMRKLAGWTSLTSLSLANLDCCLDWGLVRTLTGLTQLQLCRGSSYEQLAELLYLLRALPGLRLLRLSGWHCMRQSEPGRMAMGLTRGILGAGAGAEAGAGAVGGSAGGGGDGIDSGGSGGMAEAVGGGEGVPRVAAAPQQQQQQQQQGDSCEGSRAAAEQTGRRAGTPASAAVDSSSSCPRSARVLAPPATAAAAQPHPAAASSYLSSSPSPSPSPSSASASSSAAAAAMAAAFAALDPDLHRAWGRIRVAPDATAAAGAAMSLLRCLPRLRSLELHDCGHPLLRGLASRALLEDGGPLGGLGELRLCRLVDVMGGDVEEAAAALPGLRRLGVYGCWPVDGEALLRLEGLRRAGVDVVWRR</sequence>
<reference evidence="3 4" key="1">
    <citation type="journal article" date="2023" name="Commun. Biol.">
        <title>Reorganization of the ancestral sex-determining regions during the evolution of trioecy in Pleodorina starrii.</title>
        <authorList>
            <person name="Takahashi K."/>
            <person name="Suzuki S."/>
            <person name="Kawai-Toyooka H."/>
            <person name="Yamamoto K."/>
            <person name="Hamaji T."/>
            <person name="Ootsuki R."/>
            <person name="Yamaguchi H."/>
            <person name="Kawachi M."/>
            <person name="Higashiyama T."/>
            <person name="Nozaki H."/>
        </authorList>
    </citation>
    <scope>NUCLEOTIDE SEQUENCE [LARGE SCALE GENOMIC DNA]</scope>
    <source>
        <strain evidence="3 4">NIES-4479</strain>
    </source>
</reference>
<dbReference type="Gene3D" id="3.80.10.10">
    <property type="entry name" value="Ribonuclease Inhibitor"/>
    <property type="match status" value="1"/>
</dbReference>
<protein>
    <recommendedName>
        <fullName evidence="5">F-box domain-containing protein</fullName>
    </recommendedName>
</protein>
<dbReference type="AlphaFoldDB" id="A0A9W6BQG3"/>
<dbReference type="GO" id="GO:0016592">
    <property type="term" value="C:mediator complex"/>
    <property type="evidence" value="ECO:0007669"/>
    <property type="project" value="TreeGrafter"/>
</dbReference>
<dbReference type="GO" id="GO:0045944">
    <property type="term" value="P:positive regulation of transcription by RNA polymerase II"/>
    <property type="evidence" value="ECO:0007669"/>
    <property type="project" value="TreeGrafter"/>
</dbReference>
<feature type="region of interest" description="Disordered" evidence="2">
    <location>
        <begin position="719"/>
        <end position="738"/>
    </location>
</feature>
<feature type="region of interest" description="Disordered" evidence="2">
    <location>
        <begin position="627"/>
        <end position="712"/>
    </location>
</feature>
<gene>
    <name evidence="3" type="primary">PLEST003797</name>
    <name evidence="3" type="ORF">PLESTB_001102800</name>
</gene>
<proteinExistence type="predicted"/>
<dbReference type="SUPFAM" id="SSF52047">
    <property type="entry name" value="RNI-like"/>
    <property type="match status" value="1"/>
</dbReference>
<keyword evidence="4" id="KW-1185">Reference proteome</keyword>
<feature type="region of interest" description="Disordered" evidence="2">
    <location>
        <begin position="162"/>
        <end position="197"/>
    </location>
</feature>
<feature type="compositionally biased region" description="Low complexity" evidence="2">
    <location>
        <begin position="436"/>
        <end position="453"/>
    </location>
</feature>
<dbReference type="PANTHER" id="PTHR46007">
    <property type="entry name" value="MEDIATOR OF RNA POLYMERASE II TRANSCRIPTION SUBUNIT 12"/>
    <property type="match status" value="1"/>
</dbReference>
<evidence type="ECO:0008006" key="5">
    <source>
        <dbReference type="Google" id="ProtNLM"/>
    </source>
</evidence>
<feature type="region of interest" description="Disordered" evidence="2">
    <location>
        <begin position="1"/>
        <end position="25"/>
    </location>
</feature>
<dbReference type="GO" id="GO:0003713">
    <property type="term" value="F:transcription coactivator activity"/>
    <property type="evidence" value="ECO:0007669"/>
    <property type="project" value="TreeGrafter"/>
</dbReference>
<feature type="region of interest" description="Disordered" evidence="2">
    <location>
        <begin position="436"/>
        <end position="460"/>
    </location>
</feature>
<evidence type="ECO:0000256" key="2">
    <source>
        <dbReference type="SAM" id="MobiDB-lite"/>
    </source>
</evidence>
<feature type="compositionally biased region" description="Pro residues" evidence="2">
    <location>
        <begin position="173"/>
        <end position="182"/>
    </location>
</feature>
<evidence type="ECO:0000313" key="3">
    <source>
        <dbReference type="EMBL" id="GLC56419.1"/>
    </source>
</evidence>
<organism evidence="3 4">
    <name type="scientific">Pleodorina starrii</name>
    <dbReference type="NCBI Taxonomy" id="330485"/>
    <lineage>
        <taxon>Eukaryota</taxon>
        <taxon>Viridiplantae</taxon>
        <taxon>Chlorophyta</taxon>
        <taxon>core chlorophytes</taxon>
        <taxon>Chlorophyceae</taxon>
        <taxon>CS clade</taxon>
        <taxon>Chlamydomonadales</taxon>
        <taxon>Volvocaceae</taxon>
        <taxon>Pleodorina</taxon>
    </lineage>
</organism>
<dbReference type="EMBL" id="BRXU01000015">
    <property type="protein sequence ID" value="GLC56419.1"/>
    <property type="molecule type" value="Genomic_DNA"/>
</dbReference>
<dbReference type="Proteomes" id="UP001165080">
    <property type="component" value="Unassembled WGS sequence"/>
</dbReference>
<dbReference type="PANTHER" id="PTHR46007:SF8">
    <property type="entry name" value="C2H2-TYPE DOMAIN-CONTAINING PROTEIN"/>
    <property type="match status" value="1"/>
</dbReference>
<comment type="subcellular location">
    <subcellularLocation>
        <location evidence="1">Cytoplasm</location>
        <location evidence="1">Cytoskeleton</location>
        <location evidence="1">Cilium axoneme</location>
    </subcellularLocation>
</comment>
<feature type="compositionally biased region" description="Gly residues" evidence="2">
    <location>
        <begin position="627"/>
        <end position="647"/>
    </location>
</feature>
<dbReference type="InterPro" id="IPR051647">
    <property type="entry name" value="Mediator_comp_sub12"/>
</dbReference>
<evidence type="ECO:0000313" key="4">
    <source>
        <dbReference type="Proteomes" id="UP001165080"/>
    </source>
</evidence>
<accession>A0A9W6BQG3</accession>
<comment type="caution">
    <text evidence="3">The sequence shown here is derived from an EMBL/GenBank/DDBJ whole genome shotgun (WGS) entry which is preliminary data.</text>
</comment>
<dbReference type="GO" id="GO:0005930">
    <property type="term" value="C:axoneme"/>
    <property type="evidence" value="ECO:0007669"/>
    <property type="project" value="UniProtKB-SubCell"/>
</dbReference>
<evidence type="ECO:0000256" key="1">
    <source>
        <dbReference type="ARBA" id="ARBA00004430"/>
    </source>
</evidence>
<name>A0A9W6BQG3_9CHLO</name>
<dbReference type="InterPro" id="IPR032675">
    <property type="entry name" value="LRR_dom_sf"/>
</dbReference>